<keyword evidence="10" id="KW-1185">Reference proteome</keyword>
<evidence type="ECO:0000256" key="2">
    <source>
        <dbReference type="ARBA" id="ARBA00004496"/>
    </source>
</evidence>
<keyword evidence="4 9" id="KW-0812">Transmembrane</keyword>
<evidence type="ECO:0000256" key="8">
    <source>
        <dbReference type="ARBA" id="ARBA00023136"/>
    </source>
</evidence>
<name>A0ABM1KMK2_GEKJA</name>
<evidence type="ECO:0000313" key="11">
    <source>
        <dbReference type="RefSeq" id="XP_015274939.1"/>
    </source>
</evidence>
<reference evidence="11" key="1">
    <citation type="submission" date="2025-08" db="UniProtKB">
        <authorList>
            <consortium name="RefSeq"/>
        </authorList>
    </citation>
    <scope>IDENTIFICATION</scope>
</reference>
<keyword evidence="3" id="KW-0963">Cytoplasm</keyword>
<keyword evidence="5" id="KW-0735">Signal-anchor</keyword>
<dbReference type="Proteomes" id="UP000694871">
    <property type="component" value="Unplaced"/>
</dbReference>
<organism evidence="10 11">
    <name type="scientific">Gekko japonicus</name>
    <name type="common">Schlegel's Japanese gecko</name>
    <dbReference type="NCBI Taxonomy" id="146911"/>
    <lineage>
        <taxon>Eukaryota</taxon>
        <taxon>Metazoa</taxon>
        <taxon>Chordata</taxon>
        <taxon>Craniata</taxon>
        <taxon>Vertebrata</taxon>
        <taxon>Euteleostomi</taxon>
        <taxon>Lepidosauria</taxon>
        <taxon>Squamata</taxon>
        <taxon>Bifurcata</taxon>
        <taxon>Gekkota</taxon>
        <taxon>Gekkonidae</taxon>
        <taxon>Gekkoninae</taxon>
        <taxon>Gekko</taxon>
    </lineage>
</organism>
<sequence>MPEPSLQPCGTRPGGSREDMELSANELSIYDKLSETIDLVRQTGYQCGMPEKAIEKFIRQLLEKNEPQRGPPRYPLLIVLYKGLITLGLVLLTAYFMIQPYTLSPPETTLTRAHVWGSLISHIRLLPLPITKKYMLEKCQDWWSLDCRQNVSLTANCSCCCSMKNLRAAADLGQLSENLLQSQPLVIKTGQYRSYDEMKHFRSLFPDLVNFVIHEDSAEVSSSHPGQGLPFHFFRKKPLNKSQIIEEIFPIFSSLWSPNSVSLESCFLIHHPKLQDKTYRLQSTFVVGSGRLTLNAAPSSLCREHCQMLVVELEAGDVGYANTEYWTTSFNSMGSEPAVVCDGSAS</sequence>
<evidence type="ECO:0000256" key="1">
    <source>
        <dbReference type="ARBA" id="ARBA00004323"/>
    </source>
</evidence>
<dbReference type="GeneID" id="107117353"/>
<evidence type="ECO:0000256" key="5">
    <source>
        <dbReference type="ARBA" id="ARBA00022968"/>
    </source>
</evidence>
<evidence type="ECO:0000256" key="3">
    <source>
        <dbReference type="ARBA" id="ARBA00022490"/>
    </source>
</evidence>
<accession>A0ABM1KMK2</accession>
<dbReference type="InterPro" id="IPR038757">
    <property type="entry name" value="BRAP"/>
</dbReference>
<evidence type="ECO:0000313" key="10">
    <source>
        <dbReference type="Proteomes" id="UP000694871"/>
    </source>
</evidence>
<dbReference type="PANTHER" id="PTHR35259:SF1">
    <property type="entry name" value="BOMBESIN RECEPTOR-ACTIVATED PROTEIN C6ORF89"/>
    <property type="match status" value="1"/>
</dbReference>
<evidence type="ECO:0000256" key="4">
    <source>
        <dbReference type="ARBA" id="ARBA00022692"/>
    </source>
</evidence>
<evidence type="ECO:0000256" key="9">
    <source>
        <dbReference type="SAM" id="Phobius"/>
    </source>
</evidence>
<feature type="transmembrane region" description="Helical" evidence="9">
    <location>
        <begin position="74"/>
        <end position="98"/>
    </location>
</feature>
<evidence type="ECO:0000256" key="6">
    <source>
        <dbReference type="ARBA" id="ARBA00022989"/>
    </source>
</evidence>
<gene>
    <name evidence="11" type="primary">LOC107117353</name>
</gene>
<proteinExistence type="predicted"/>
<dbReference type="PANTHER" id="PTHR35259">
    <property type="entry name" value="BOMBESIN RECEPTOR-ACTIVATED PROTEIN C6ORF89"/>
    <property type="match status" value="1"/>
</dbReference>
<comment type="subcellular location">
    <subcellularLocation>
        <location evidence="2">Cytoplasm</location>
    </subcellularLocation>
    <subcellularLocation>
        <location evidence="1">Golgi apparatus membrane</location>
        <topology evidence="1">Single-pass type II membrane protein</topology>
    </subcellularLocation>
</comment>
<dbReference type="RefSeq" id="XP_015274939.1">
    <property type="nucleotide sequence ID" value="XM_015419453.1"/>
</dbReference>
<evidence type="ECO:0000256" key="7">
    <source>
        <dbReference type="ARBA" id="ARBA00023034"/>
    </source>
</evidence>
<keyword evidence="8 9" id="KW-0472">Membrane</keyword>
<keyword evidence="7" id="KW-0333">Golgi apparatus</keyword>
<protein>
    <submittedName>
        <fullName evidence="11">Bombesin receptor-activated protein C6orf89 homolog</fullName>
    </submittedName>
</protein>
<keyword evidence="11" id="KW-0675">Receptor</keyword>
<keyword evidence="6 9" id="KW-1133">Transmembrane helix</keyword>